<feature type="transmembrane region" description="Helical" evidence="2">
    <location>
        <begin position="916"/>
        <end position="937"/>
    </location>
</feature>
<feature type="compositionally biased region" description="Polar residues" evidence="1">
    <location>
        <begin position="1020"/>
        <end position="1030"/>
    </location>
</feature>
<dbReference type="OrthoDB" id="7067772at2"/>
<evidence type="ECO:0000256" key="1">
    <source>
        <dbReference type="SAM" id="MobiDB-lite"/>
    </source>
</evidence>
<dbReference type="EMBL" id="FPLD01000051">
    <property type="protein sequence ID" value="SGY95121.1"/>
    <property type="molecule type" value="Genomic_DNA"/>
</dbReference>
<proteinExistence type="predicted"/>
<name>A0A1L0BCD1_9GAMM</name>
<organism evidence="4 5">
    <name type="scientific">Moritella viscosa</name>
    <dbReference type="NCBI Taxonomy" id="80854"/>
    <lineage>
        <taxon>Bacteria</taxon>
        <taxon>Pseudomonadati</taxon>
        <taxon>Pseudomonadota</taxon>
        <taxon>Gammaproteobacteria</taxon>
        <taxon>Alteromonadales</taxon>
        <taxon>Moritellaceae</taxon>
        <taxon>Moritella</taxon>
    </lineage>
</organism>
<feature type="transmembrane region" description="Helical" evidence="2">
    <location>
        <begin position="143"/>
        <end position="167"/>
    </location>
</feature>
<dbReference type="AlphaFoldDB" id="A0A1L0BCD1"/>
<protein>
    <submittedName>
        <fullName evidence="4">Outer membrane receptor for ferrienterochelin and colicins</fullName>
    </submittedName>
</protein>
<keyword evidence="4" id="KW-0675">Receptor</keyword>
<accession>A0A1L0BCD1</accession>
<feature type="chain" id="PRO_5012272977" evidence="3">
    <location>
        <begin position="21"/>
        <end position="1087"/>
    </location>
</feature>
<feature type="compositionally biased region" description="Basic and acidic residues" evidence="1">
    <location>
        <begin position="1031"/>
        <end position="1070"/>
    </location>
</feature>
<feature type="transmembrane region" description="Helical" evidence="2">
    <location>
        <begin position="107"/>
        <end position="131"/>
    </location>
</feature>
<feature type="compositionally biased region" description="Polar residues" evidence="1">
    <location>
        <begin position="1078"/>
        <end position="1087"/>
    </location>
</feature>
<feature type="compositionally biased region" description="Basic and acidic residues" evidence="1">
    <location>
        <begin position="1007"/>
        <end position="1019"/>
    </location>
</feature>
<keyword evidence="2" id="KW-0472">Membrane</keyword>
<evidence type="ECO:0000256" key="2">
    <source>
        <dbReference type="SAM" id="Phobius"/>
    </source>
</evidence>
<feature type="region of interest" description="Disordered" evidence="1">
    <location>
        <begin position="1007"/>
        <end position="1087"/>
    </location>
</feature>
<feature type="transmembrane region" description="Helical" evidence="2">
    <location>
        <begin position="820"/>
        <end position="846"/>
    </location>
</feature>
<keyword evidence="2" id="KW-0812">Transmembrane</keyword>
<feature type="transmembrane region" description="Helical" evidence="2">
    <location>
        <begin position="874"/>
        <end position="896"/>
    </location>
</feature>
<gene>
    <name evidence="4" type="ORF">NVI5450_1671</name>
</gene>
<reference evidence="4 5" key="1">
    <citation type="submission" date="2016-11" db="EMBL/GenBank/DDBJ databases">
        <authorList>
            <person name="Jaros S."/>
            <person name="Januszkiewicz K."/>
            <person name="Wedrychowicz H."/>
        </authorList>
    </citation>
    <scope>NUCLEOTIDE SEQUENCE [LARGE SCALE GENOMIC DNA]</scope>
    <source>
        <strain evidence="4">NVI 5450</strain>
    </source>
</reference>
<dbReference type="RefSeq" id="WP_139291903.1">
    <property type="nucleotide sequence ID" value="NZ_FPLD01000051.1"/>
</dbReference>
<evidence type="ECO:0000313" key="5">
    <source>
        <dbReference type="Proteomes" id="UP000183794"/>
    </source>
</evidence>
<keyword evidence="3" id="KW-0732">Signal</keyword>
<dbReference type="Proteomes" id="UP000183794">
    <property type="component" value="Unassembled WGS sequence"/>
</dbReference>
<feature type="signal peptide" evidence="3">
    <location>
        <begin position="1"/>
        <end position="20"/>
    </location>
</feature>
<evidence type="ECO:0000313" key="4">
    <source>
        <dbReference type="EMBL" id="SGY95121.1"/>
    </source>
</evidence>
<keyword evidence="2" id="KW-1133">Transmembrane helix</keyword>
<evidence type="ECO:0000256" key="3">
    <source>
        <dbReference type="SAM" id="SignalP"/>
    </source>
</evidence>
<sequence length="1087" mass="121951">MKHIIIIFMSLMLLTTNANADSGEIKDCVPASQLTQKIHNFNKVDLGNYSSFMPCSYVTNANKVIDNIEAFATKDNVRYIKGYLINGTHRYQEIEDAVPEENHNQTFIQWCTVIFSGLVAIFFTIVSLVSFIKKETMKGSLHLVFSALLCSLIYNFGYVLTFIFVWLDGWMNYISLQNAAFDDFEAVRDANFEDIAPALNQNNALLYASVQMTSVKNEATKQHLRRSLFGKRLELDATIMGDEENTNLPTFEEYNNYRKHCEQLDRAETDSDFKLHIMNLDFSYIPVVGEMHSGGDTSEWNCSDHFGKEVITAFNHSKTPITITRFLEGLIEPDMATDLNIVQKAKVAFDKKVGKANLLLEKVSEVASENVQLVESQLLLALAAIKDADADANNSDPQETSSYKTLEASHTMRMGDIFNFSIEGMSSIDQITLSAVAAQQFKSATLAGYKPNNGSEIDYISDKYQTGYYYLFDFVDETSRMALEKDCIRTDGYNGSGNRFNDRNEYATLYNSYTDEPLHTLGTFGGQSETHCFKFVGDKLVAGANPKDLKSLEKEIEQRNRAVMLWLTAMDNASTKLILDKPDLNDELLVDFLNTLDTSFQSTVDTHLVFTDLKQKLMQSFNTVADSFYADFASDNLYQETSKPQVYFNFEKFYQNVEQQDLDSIIISKGLNHYDLSEYFKDTGYALDELEIERKLEAKGNIAEMLRPQCPVYDSTGTKCKANTPQLVSGLTQQFLQATIYLAAFKTGATAGAEICDLTSVDVGGGMKMSKGGLVGQGICAIMYGADAIDNTIVTPSLALTGAITVGLKVSSLLPSVGDLYVFFLLPLIGFVFLLVFIPLTVLLMIRNIIVLVTNYDEEDALDKLMNFDKSVKLLKSFCISILVLLLLTALFFHFLTASYAGAIYDLFIKYFDVETIIFVQIGIVIALALAMIYFCLKFIPSVLSDTKDYVHKIFETEAPTSRESSDAMTAAVGGYLAHDMKDHLGKIADAPTKSFKNMSKRNLEKKKEVMKSSVDQHKSVNTKVSNESETPIKADTKYSKDSKDDLKDPKWKQETSYRVRADKEKKDLSDLLDDVNRNNPRNGKND</sequence>